<accession>A0A0B5EQP5</accession>
<dbReference type="AlphaFoldDB" id="A0A0B5EQP5"/>
<sequence>MGPVPVHRRSSSLRVSGVCPGFGWFRSFRRLVVPGAGSRFVRRWSRCPDPAAGGARRSRETRQGYRPRRPRFPVRTGPPGPRSRWRLSGASS</sequence>
<organism evidence="2 3">
    <name type="scientific">Streptomyces albus (strain ATCC 21838 / DSM 41398 / FERM P-419 / JCM 4703 / NBRC 107858)</name>
    <dbReference type="NCBI Taxonomy" id="1081613"/>
    <lineage>
        <taxon>Bacteria</taxon>
        <taxon>Bacillati</taxon>
        <taxon>Actinomycetota</taxon>
        <taxon>Actinomycetes</taxon>
        <taxon>Kitasatosporales</taxon>
        <taxon>Streptomycetaceae</taxon>
        <taxon>Streptomyces</taxon>
    </lineage>
</organism>
<dbReference type="KEGG" id="sals:SLNWT_3538"/>
<dbReference type="EMBL" id="CP010519">
    <property type="protein sequence ID" value="AJE83914.1"/>
    <property type="molecule type" value="Genomic_DNA"/>
</dbReference>
<reference evidence="2 3" key="1">
    <citation type="submission" date="2015-01" db="EMBL/GenBank/DDBJ databases">
        <title>Enhanced salinomycin production by adjusting the supply of polyketide extender units in Streptomyce albus DSM 41398.</title>
        <authorList>
            <person name="Lu C."/>
        </authorList>
    </citation>
    <scope>NUCLEOTIDE SEQUENCE [LARGE SCALE GENOMIC DNA]</scope>
    <source>
        <strain evidence="3">ATCC 21838 / DSM 41398 / FERM P-419 / JCM 4703 / NBRC 107858</strain>
    </source>
</reference>
<protein>
    <submittedName>
        <fullName evidence="2">Uncharacterized protein</fullName>
    </submittedName>
</protein>
<keyword evidence="3" id="KW-1185">Reference proteome</keyword>
<name>A0A0B5EQP5_STRA4</name>
<evidence type="ECO:0000313" key="3">
    <source>
        <dbReference type="Proteomes" id="UP000031523"/>
    </source>
</evidence>
<evidence type="ECO:0000313" key="2">
    <source>
        <dbReference type="EMBL" id="AJE83914.1"/>
    </source>
</evidence>
<proteinExistence type="predicted"/>
<dbReference type="Proteomes" id="UP000031523">
    <property type="component" value="Chromosome"/>
</dbReference>
<feature type="region of interest" description="Disordered" evidence="1">
    <location>
        <begin position="44"/>
        <end position="92"/>
    </location>
</feature>
<evidence type="ECO:0000256" key="1">
    <source>
        <dbReference type="SAM" id="MobiDB-lite"/>
    </source>
</evidence>
<gene>
    <name evidence="2" type="ORF">SLNWT_3538</name>
</gene>